<evidence type="ECO:0000256" key="1">
    <source>
        <dbReference type="ARBA" id="ARBA00006068"/>
    </source>
</evidence>
<gene>
    <name evidence="3" type="ORF">COV89_02300</name>
</gene>
<dbReference type="InterPro" id="IPR004474">
    <property type="entry name" value="LytR_CpsA_psr"/>
</dbReference>
<dbReference type="EMBL" id="PCVI01000036">
    <property type="protein sequence ID" value="PIQ70088.1"/>
    <property type="molecule type" value="Genomic_DNA"/>
</dbReference>
<evidence type="ECO:0000313" key="3">
    <source>
        <dbReference type="EMBL" id="PIQ70088.1"/>
    </source>
</evidence>
<comment type="caution">
    <text evidence="3">The sequence shown here is derived from an EMBL/GenBank/DDBJ whole genome shotgun (WGS) entry which is preliminary data.</text>
</comment>
<dbReference type="InterPro" id="IPR050922">
    <property type="entry name" value="LytR/CpsA/Psr_CW_biosynth"/>
</dbReference>
<dbReference type="Pfam" id="PF03816">
    <property type="entry name" value="LytR_cpsA_psr"/>
    <property type="match status" value="1"/>
</dbReference>
<dbReference type="Proteomes" id="UP000231371">
    <property type="component" value="Unassembled WGS sequence"/>
</dbReference>
<accession>A0A2H0KFP4</accession>
<dbReference type="PANTHER" id="PTHR33392">
    <property type="entry name" value="POLYISOPRENYL-TEICHOIC ACID--PEPTIDOGLYCAN TEICHOIC ACID TRANSFERASE TAGU"/>
    <property type="match status" value="1"/>
</dbReference>
<reference evidence="3 4" key="1">
    <citation type="submission" date="2017-09" db="EMBL/GenBank/DDBJ databases">
        <title>Depth-based differentiation of microbial function through sediment-hosted aquifers and enrichment of novel symbionts in the deep terrestrial subsurface.</title>
        <authorList>
            <person name="Probst A.J."/>
            <person name="Ladd B."/>
            <person name="Jarett J.K."/>
            <person name="Geller-Mcgrath D.E."/>
            <person name="Sieber C.M."/>
            <person name="Emerson J.B."/>
            <person name="Anantharaman K."/>
            <person name="Thomas B.C."/>
            <person name="Malmstrom R."/>
            <person name="Stieglmeier M."/>
            <person name="Klingl A."/>
            <person name="Woyke T."/>
            <person name="Ryan C.M."/>
            <person name="Banfield J.F."/>
        </authorList>
    </citation>
    <scope>NUCLEOTIDE SEQUENCE [LARGE SCALE GENOMIC DNA]</scope>
    <source>
        <strain evidence="3">CG11_big_fil_rev_8_21_14_0_20_40_12</strain>
    </source>
</reference>
<organism evidence="3 4">
    <name type="scientific">Candidatus Shapirobacteria bacterium CG11_big_fil_rev_8_21_14_0_20_40_12</name>
    <dbReference type="NCBI Taxonomy" id="1974889"/>
    <lineage>
        <taxon>Bacteria</taxon>
        <taxon>Candidatus Shapironibacteriota</taxon>
    </lineage>
</organism>
<dbReference type="AlphaFoldDB" id="A0A2H0KFP4"/>
<comment type="similarity">
    <text evidence="1">Belongs to the LytR/CpsA/Psr (LCP) family.</text>
</comment>
<name>A0A2H0KFP4_9BACT</name>
<evidence type="ECO:0000259" key="2">
    <source>
        <dbReference type="Pfam" id="PF03816"/>
    </source>
</evidence>
<dbReference type="PANTHER" id="PTHR33392:SF6">
    <property type="entry name" value="POLYISOPRENYL-TEICHOIC ACID--PEPTIDOGLYCAN TEICHOIC ACID TRANSFERASE TAGU"/>
    <property type="match status" value="1"/>
</dbReference>
<sequence>MGKKILIWTLLILLFSALFLGGIFSDNLFRNLKTTYFNPLKNDKGRVNFLILGINGSGGLDKDLTDTIIFASLNKGLEKIVLVSIPRDLWIEEIKAKINTAYHYGGVDLAQKTLTEVLGQPIHYYAVVNFDSFEKIIDFLGGVEVKVETAFDDYEYPIPGRENDLCDGDKELKCRYEHLFFEAGSRVMDGATALKFSRSRNAQGDEGTDFARSARQQKVILAIKDKIMNKDFYLHPQKVLGLLKLVQNEIITDIQPEIYGSLAKLGWELNQNPSGISMTALNGNLLIHPQYHYSKQWVLVPIDGSWEEVKDFVHKLLD</sequence>
<proteinExistence type="inferred from homology"/>
<evidence type="ECO:0000313" key="4">
    <source>
        <dbReference type="Proteomes" id="UP000231371"/>
    </source>
</evidence>
<dbReference type="Gene3D" id="3.40.630.190">
    <property type="entry name" value="LCP protein"/>
    <property type="match status" value="1"/>
</dbReference>
<protein>
    <recommendedName>
        <fullName evidence="2">Cell envelope-related transcriptional attenuator domain-containing protein</fullName>
    </recommendedName>
</protein>
<feature type="domain" description="Cell envelope-related transcriptional attenuator" evidence="2">
    <location>
        <begin position="65"/>
        <end position="227"/>
    </location>
</feature>
<dbReference type="NCBIfam" id="TIGR00350">
    <property type="entry name" value="lytR_cpsA_psr"/>
    <property type="match status" value="1"/>
</dbReference>